<keyword evidence="2" id="KW-1185">Reference proteome</keyword>
<name>A0ABR2JM93_9PEZI</name>
<accession>A0ABR2JM93</accession>
<comment type="caution">
    <text evidence="1">The sequence shown here is derived from an EMBL/GenBank/DDBJ whole genome shotgun (WGS) entry which is preliminary data.</text>
</comment>
<reference evidence="1 2" key="1">
    <citation type="journal article" date="2024" name="IMA Fungus">
        <title>Apiospora arundinis, a panoply of carbohydrate-active enzymes and secondary metabolites.</title>
        <authorList>
            <person name="Sorensen T."/>
            <person name="Petersen C."/>
            <person name="Muurmann A.T."/>
            <person name="Christiansen J.V."/>
            <person name="Brundto M.L."/>
            <person name="Overgaard C.K."/>
            <person name="Boysen A.T."/>
            <person name="Wollenberg R.D."/>
            <person name="Larsen T.O."/>
            <person name="Sorensen J.L."/>
            <person name="Nielsen K.L."/>
            <person name="Sondergaard T.E."/>
        </authorList>
    </citation>
    <scope>NUCLEOTIDE SEQUENCE [LARGE SCALE GENOMIC DNA]</scope>
    <source>
        <strain evidence="1 2">AAU 773</strain>
    </source>
</reference>
<organism evidence="1 2">
    <name type="scientific">Apiospora arundinis</name>
    <dbReference type="NCBI Taxonomy" id="335852"/>
    <lineage>
        <taxon>Eukaryota</taxon>
        <taxon>Fungi</taxon>
        <taxon>Dikarya</taxon>
        <taxon>Ascomycota</taxon>
        <taxon>Pezizomycotina</taxon>
        <taxon>Sordariomycetes</taxon>
        <taxon>Xylariomycetidae</taxon>
        <taxon>Amphisphaeriales</taxon>
        <taxon>Apiosporaceae</taxon>
        <taxon>Apiospora</taxon>
    </lineage>
</organism>
<evidence type="ECO:0000313" key="1">
    <source>
        <dbReference type="EMBL" id="KAK8879778.1"/>
    </source>
</evidence>
<dbReference type="EMBL" id="JAPCWZ010000001">
    <property type="protein sequence ID" value="KAK8879778.1"/>
    <property type="molecule type" value="Genomic_DNA"/>
</dbReference>
<proteinExistence type="predicted"/>
<sequence length="126" mass="14587">MDPMGEIQFLSGCFELAKMAWNARTNPTTIAKIEETEHQRPWLLLPWVSRGRGIGRDWAKEDFERETVSFQARNRDLPPYVEMRDARGDIVPDGTRMMRDALQEAMLEPLSDGMRETGDMADWDLL</sequence>
<dbReference type="Proteomes" id="UP001390339">
    <property type="component" value="Unassembled WGS sequence"/>
</dbReference>
<protein>
    <submittedName>
        <fullName evidence="1">Uncharacterized protein</fullName>
    </submittedName>
</protein>
<evidence type="ECO:0000313" key="2">
    <source>
        <dbReference type="Proteomes" id="UP001390339"/>
    </source>
</evidence>
<gene>
    <name evidence="1" type="ORF">PGQ11_001072</name>
</gene>